<reference evidence="2" key="1">
    <citation type="submission" date="2020-05" db="EMBL/GenBank/DDBJ databases">
        <authorList>
            <person name="Chiriac C."/>
            <person name="Salcher M."/>
            <person name="Ghai R."/>
            <person name="Kavagutti S V."/>
        </authorList>
    </citation>
    <scope>NUCLEOTIDE SEQUENCE</scope>
</reference>
<sequence>MSMTDAYNQDFGLSEAAQIARRQKRSIANQQAAMLGQQRGSRNIADITKAGVQGFNPTVSAYGRRGLAGPNVQSGIARKGLEDYAAGIQARLGAEQISMQDELNKIAMNESLDQEDLNAYLAEQRLQKQRDIINAATQLRSFSSY</sequence>
<dbReference type="EMBL" id="LR796315">
    <property type="protein sequence ID" value="CAB4135911.1"/>
    <property type="molecule type" value="Genomic_DNA"/>
</dbReference>
<gene>
    <name evidence="2" type="ORF">UFOVP1549_23</name>
    <name evidence="1" type="ORF">UFOVP303_10</name>
</gene>
<name>A0A6J7XCC3_9CAUD</name>
<evidence type="ECO:0000313" key="1">
    <source>
        <dbReference type="EMBL" id="CAB4135911.1"/>
    </source>
</evidence>
<organism evidence="2">
    <name type="scientific">uncultured Caudovirales phage</name>
    <dbReference type="NCBI Taxonomy" id="2100421"/>
    <lineage>
        <taxon>Viruses</taxon>
        <taxon>Duplodnaviria</taxon>
        <taxon>Heunggongvirae</taxon>
        <taxon>Uroviricota</taxon>
        <taxon>Caudoviricetes</taxon>
        <taxon>Peduoviridae</taxon>
        <taxon>Maltschvirus</taxon>
        <taxon>Maltschvirus maltsch</taxon>
    </lineage>
</organism>
<evidence type="ECO:0000313" key="2">
    <source>
        <dbReference type="EMBL" id="CAB5228510.1"/>
    </source>
</evidence>
<dbReference type="EMBL" id="LR798394">
    <property type="protein sequence ID" value="CAB5228510.1"/>
    <property type="molecule type" value="Genomic_DNA"/>
</dbReference>
<proteinExistence type="predicted"/>
<accession>A0A6J7XCC3</accession>
<protein>
    <submittedName>
        <fullName evidence="2">Uncharacterized protein</fullName>
    </submittedName>
</protein>